<comment type="caution">
    <text evidence="2">The sequence shown here is derived from an EMBL/GenBank/DDBJ whole genome shotgun (WGS) entry which is preliminary data.</text>
</comment>
<dbReference type="OrthoDB" id="10396275at2759"/>
<dbReference type="EMBL" id="CAJVRL010000025">
    <property type="protein sequence ID" value="CAG8949837.1"/>
    <property type="molecule type" value="Genomic_DNA"/>
</dbReference>
<accession>A0A9N9PPV7</accession>
<proteinExistence type="predicted"/>
<organism evidence="2 3">
    <name type="scientific">Hymenoscyphus fraxineus</name>
    <dbReference type="NCBI Taxonomy" id="746836"/>
    <lineage>
        <taxon>Eukaryota</taxon>
        <taxon>Fungi</taxon>
        <taxon>Dikarya</taxon>
        <taxon>Ascomycota</taxon>
        <taxon>Pezizomycotina</taxon>
        <taxon>Leotiomycetes</taxon>
        <taxon>Helotiales</taxon>
        <taxon>Helotiaceae</taxon>
        <taxon>Hymenoscyphus</taxon>
    </lineage>
</organism>
<reference evidence="2" key="1">
    <citation type="submission" date="2021-07" db="EMBL/GenBank/DDBJ databases">
        <authorList>
            <person name="Durling M."/>
        </authorList>
    </citation>
    <scope>NUCLEOTIDE SEQUENCE</scope>
</reference>
<feature type="region of interest" description="Disordered" evidence="1">
    <location>
        <begin position="100"/>
        <end position="124"/>
    </location>
</feature>
<evidence type="ECO:0000256" key="1">
    <source>
        <dbReference type="SAM" id="MobiDB-lite"/>
    </source>
</evidence>
<feature type="compositionally biased region" description="Basic and acidic residues" evidence="1">
    <location>
        <begin position="44"/>
        <end position="53"/>
    </location>
</feature>
<gene>
    <name evidence="2" type="ORF">HYFRA_00004163</name>
</gene>
<evidence type="ECO:0000313" key="2">
    <source>
        <dbReference type="EMBL" id="CAG8949837.1"/>
    </source>
</evidence>
<name>A0A9N9PPV7_9HELO</name>
<evidence type="ECO:0000313" key="3">
    <source>
        <dbReference type="Proteomes" id="UP000696280"/>
    </source>
</evidence>
<sequence>MPPNPYPIKASAKMGRNQHTGSRNLPTPPENKSPFDSTLQGTKRKNEHDDHHETRLKAHVLAIVEWEDSKPFQERAKREDIFKFCGVSERRGYAIIEGYNKGRKEGERPGSDRTFHDDTREEET</sequence>
<dbReference type="Proteomes" id="UP000696280">
    <property type="component" value="Unassembled WGS sequence"/>
</dbReference>
<protein>
    <submittedName>
        <fullName evidence="2">Uncharacterized protein</fullName>
    </submittedName>
</protein>
<dbReference type="AlphaFoldDB" id="A0A9N9PPV7"/>
<keyword evidence="3" id="KW-1185">Reference proteome</keyword>
<feature type="region of interest" description="Disordered" evidence="1">
    <location>
        <begin position="1"/>
        <end position="53"/>
    </location>
</feature>